<evidence type="ECO:0000256" key="6">
    <source>
        <dbReference type="SAM" id="Phobius"/>
    </source>
</evidence>
<evidence type="ECO:0000256" key="3">
    <source>
        <dbReference type="ARBA" id="ARBA00022676"/>
    </source>
</evidence>
<protein>
    <submittedName>
        <fullName evidence="7">UDP-xylose:glucoside alpha-1,3-xylosyltransferase</fullName>
    </submittedName>
</protein>
<keyword evidence="3" id="KW-0328">Glycosyltransferase</keyword>
<reference evidence="7" key="1">
    <citation type="journal article" date="2017" name="Parasit. Vectors">
        <title>Sialotranscriptomics of Rhipicephalus zambeziensis reveals intricate expression profiles of secretory proteins and suggests tight temporal transcriptional regulation during blood-feeding.</title>
        <authorList>
            <person name="de Castro M.H."/>
            <person name="de Klerk D."/>
            <person name="Pienaar R."/>
            <person name="Rees D.J.G."/>
            <person name="Mans B.J."/>
        </authorList>
    </citation>
    <scope>NUCLEOTIDE SEQUENCE</scope>
    <source>
        <tissue evidence="7">Salivary glands</tissue>
    </source>
</reference>
<evidence type="ECO:0000313" key="7">
    <source>
        <dbReference type="EMBL" id="MAA24331.1"/>
    </source>
</evidence>
<evidence type="ECO:0000256" key="4">
    <source>
        <dbReference type="ARBA" id="ARBA00022679"/>
    </source>
</evidence>
<feature type="transmembrane region" description="Helical" evidence="6">
    <location>
        <begin position="29"/>
        <end position="48"/>
    </location>
</feature>
<comment type="similarity">
    <text evidence="2">Belongs to the glycosyltransferase 8 family.</text>
</comment>
<comment type="subcellular location">
    <subcellularLocation>
        <location evidence="1">Membrane</location>
        <topology evidence="1">Single-pass type II membrane protein</topology>
    </subcellularLocation>
</comment>
<dbReference type="PANTHER" id="PTHR46012:SF2">
    <property type="entry name" value="IP22168P"/>
    <property type="match status" value="1"/>
</dbReference>
<evidence type="ECO:0000256" key="5">
    <source>
        <dbReference type="ARBA" id="ARBA00022968"/>
    </source>
</evidence>
<dbReference type="GO" id="GO:0016020">
    <property type="term" value="C:membrane"/>
    <property type="evidence" value="ECO:0007669"/>
    <property type="project" value="UniProtKB-SubCell"/>
</dbReference>
<sequence length="400" mass="45203">MPRCAAIYLRNAFITSEHKGMKSRLSPKALVCLCIGVIVASFFITNAPRLHICIGQKCHQNDSVPLRGAQVSAVHSTWAPGSESEAITLVFVVCGTQAELALVAIKSAIAYSTSPLHLIILADKQNEAQLKKQVESWPSSIKKRVHAQLKPVPPPTDPDRALEECASQQLYLPSMLPDIDAMLYVGTGIVFVHPVEDIWRMFYSMNDQEMVGMAPETESINRNLYLKSLQPFVEPFGVNSHLLLMNLTRMRAFEFERRLNETTLELTNVTISEVEDALNIIFARNPEAIFTFTCRWNYRAEHCYKDVLCTDAPVAAVHGAYDEFMYRNPAFMALHQSMQQYELGNSLLQGFIEPLKKNLAQQHWDGCHVQFVRHLEYWRLSAHRVDMVSNRTSPLQGPAN</sequence>
<dbReference type="AlphaFoldDB" id="A0A224Z9J2"/>
<keyword evidence="5" id="KW-0735">Signal-anchor</keyword>
<keyword evidence="4 7" id="KW-0808">Transferase</keyword>
<dbReference type="PANTHER" id="PTHR46012">
    <property type="entry name" value="IP22168P"/>
    <property type="match status" value="1"/>
</dbReference>
<dbReference type="GO" id="GO:0016266">
    <property type="term" value="P:protein O-linked glycosylation via N-acetyl-galactosamine"/>
    <property type="evidence" value="ECO:0007669"/>
    <property type="project" value="TreeGrafter"/>
</dbReference>
<dbReference type="InterPro" id="IPR029044">
    <property type="entry name" value="Nucleotide-diphossugar_trans"/>
</dbReference>
<proteinExistence type="inferred from homology"/>
<keyword evidence="6" id="KW-1133">Transmembrane helix</keyword>
<dbReference type="GO" id="GO:0035252">
    <property type="term" value="F:UDP-xylosyltransferase activity"/>
    <property type="evidence" value="ECO:0007669"/>
    <property type="project" value="TreeGrafter"/>
</dbReference>
<keyword evidence="6" id="KW-0812">Transmembrane</keyword>
<name>A0A224Z9J2_9ACAR</name>
<evidence type="ECO:0000256" key="2">
    <source>
        <dbReference type="ARBA" id="ARBA00006351"/>
    </source>
</evidence>
<dbReference type="EMBL" id="GFPF01013185">
    <property type="protein sequence ID" value="MAA24331.1"/>
    <property type="molecule type" value="Transcribed_RNA"/>
</dbReference>
<dbReference type="SUPFAM" id="SSF53448">
    <property type="entry name" value="Nucleotide-diphospho-sugar transferases"/>
    <property type="match status" value="1"/>
</dbReference>
<accession>A0A224Z9J2</accession>
<dbReference type="Gene3D" id="3.90.550.10">
    <property type="entry name" value="Spore Coat Polysaccharide Biosynthesis Protein SpsA, Chain A"/>
    <property type="match status" value="1"/>
</dbReference>
<evidence type="ECO:0000256" key="1">
    <source>
        <dbReference type="ARBA" id="ARBA00004606"/>
    </source>
</evidence>
<organism evidence="7">
    <name type="scientific">Rhipicephalus zambeziensis</name>
    <dbReference type="NCBI Taxonomy" id="60191"/>
    <lineage>
        <taxon>Eukaryota</taxon>
        <taxon>Metazoa</taxon>
        <taxon>Ecdysozoa</taxon>
        <taxon>Arthropoda</taxon>
        <taxon>Chelicerata</taxon>
        <taxon>Arachnida</taxon>
        <taxon>Acari</taxon>
        <taxon>Parasitiformes</taxon>
        <taxon>Ixodida</taxon>
        <taxon>Ixodoidea</taxon>
        <taxon>Ixodidae</taxon>
        <taxon>Rhipicephalinae</taxon>
        <taxon>Rhipicephalus</taxon>
        <taxon>Rhipicephalus</taxon>
    </lineage>
</organism>
<dbReference type="InterPro" id="IPR051993">
    <property type="entry name" value="Glycosyltransferase_8"/>
</dbReference>
<keyword evidence="6" id="KW-0472">Membrane</keyword>